<accession>R4KHE5</accession>
<dbReference type="KEGG" id="cpas:Clopa_4301"/>
<dbReference type="HOGENOM" id="CLU_3268152_0_0_9"/>
<dbReference type="PATRIC" id="fig|86416.3.peg.4312"/>
<organism evidence="1 2">
    <name type="scientific">Clostridium pasteurianum BC1</name>
    <dbReference type="NCBI Taxonomy" id="86416"/>
    <lineage>
        <taxon>Bacteria</taxon>
        <taxon>Bacillati</taxon>
        <taxon>Bacillota</taxon>
        <taxon>Clostridia</taxon>
        <taxon>Eubacteriales</taxon>
        <taxon>Clostridiaceae</taxon>
        <taxon>Clostridium</taxon>
    </lineage>
</organism>
<sequence>MSDIKKVTSEEASKIIETREPLGKFYTIEKDFKTGKRNMLA</sequence>
<dbReference type="AlphaFoldDB" id="R4KHE5"/>
<dbReference type="EMBL" id="CP003261">
    <property type="protein sequence ID" value="AGK99020.1"/>
    <property type="molecule type" value="Genomic_DNA"/>
</dbReference>
<proteinExistence type="predicted"/>
<evidence type="ECO:0000313" key="2">
    <source>
        <dbReference type="Proteomes" id="UP000013523"/>
    </source>
</evidence>
<gene>
    <name evidence="1" type="ORF">Clopa_4301</name>
</gene>
<name>R4KHE5_CLOPA</name>
<dbReference type="Proteomes" id="UP000013523">
    <property type="component" value="Chromosome"/>
</dbReference>
<evidence type="ECO:0000313" key="1">
    <source>
        <dbReference type="EMBL" id="AGK99020.1"/>
    </source>
</evidence>
<dbReference type="RefSeq" id="WP_015617294.1">
    <property type="nucleotide sequence ID" value="NC_021182.1"/>
</dbReference>
<keyword evidence="2" id="KW-1185">Reference proteome</keyword>
<reference evidence="1 2" key="1">
    <citation type="submission" date="2012-01" db="EMBL/GenBank/DDBJ databases">
        <title>Complete sequence of chromosome of Clostridium pasteurianum BC1.</title>
        <authorList>
            <consortium name="US DOE Joint Genome Institute"/>
            <person name="Lucas S."/>
            <person name="Han J."/>
            <person name="Lapidus A."/>
            <person name="Cheng J.-F."/>
            <person name="Goodwin L."/>
            <person name="Pitluck S."/>
            <person name="Peters L."/>
            <person name="Mikhailova N."/>
            <person name="Teshima H."/>
            <person name="Detter J.C."/>
            <person name="Han C."/>
            <person name="Tapia R."/>
            <person name="Land M."/>
            <person name="Hauser L."/>
            <person name="Kyrpides N."/>
            <person name="Ivanova N."/>
            <person name="Pagani I."/>
            <person name="Dunn J."/>
            <person name="Taghavi S."/>
            <person name="Francis A."/>
            <person name="van der Lelie D."/>
            <person name="Woyke T."/>
        </authorList>
    </citation>
    <scope>NUCLEOTIDE SEQUENCE [LARGE SCALE GENOMIC DNA]</scope>
    <source>
        <strain evidence="1 2">BC1</strain>
    </source>
</reference>
<dbReference type="STRING" id="86416.Clopa_4301"/>
<protein>
    <submittedName>
        <fullName evidence="1">Uncharacterized protein</fullName>
    </submittedName>
</protein>